<dbReference type="PANTHER" id="PTHR11537:SF254">
    <property type="entry name" value="POTASSIUM VOLTAGE-GATED CHANNEL PROTEIN SHAB"/>
    <property type="match status" value="1"/>
</dbReference>
<keyword evidence="3 8" id="KW-0812">Transmembrane</keyword>
<dbReference type="InterPro" id="IPR028325">
    <property type="entry name" value="VG_K_chnl"/>
</dbReference>
<dbReference type="RefSeq" id="WP_353894538.1">
    <property type="nucleotide sequence ID" value="NZ_CP159485.1"/>
</dbReference>
<keyword evidence="2" id="KW-0813">Transport</keyword>
<reference evidence="10" key="2">
    <citation type="submission" date="2024-06" db="EMBL/GenBank/DDBJ databases">
        <authorList>
            <person name="Petrova K.O."/>
            <person name="Toshchakov S.V."/>
            <person name="Boltjanskaja Y.V."/>
            <person name="Kevbrin V.V."/>
        </authorList>
    </citation>
    <scope>NUCLEOTIDE SEQUENCE</scope>
    <source>
        <strain evidence="10">Z-710</strain>
    </source>
</reference>
<evidence type="ECO:0000256" key="1">
    <source>
        <dbReference type="ARBA" id="ARBA00004141"/>
    </source>
</evidence>
<evidence type="ECO:0000259" key="9">
    <source>
        <dbReference type="Pfam" id="PF07885"/>
    </source>
</evidence>
<name>A0AAU8HX59_9FIRM</name>
<feature type="domain" description="Potassium channel" evidence="9">
    <location>
        <begin position="9"/>
        <end position="80"/>
    </location>
</feature>
<evidence type="ECO:0000256" key="4">
    <source>
        <dbReference type="ARBA" id="ARBA00022989"/>
    </source>
</evidence>
<proteinExistence type="predicted"/>
<dbReference type="AlphaFoldDB" id="A0AAU8HX59"/>
<dbReference type="GO" id="GO:0005249">
    <property type="term" value="F:voltage-gated potassium channel activity"/>
    <property type="evidence" value="ECO:0007669"/>
    <property type="project" value="InterPro"/>
</dbReference>
<evidence type="ECO:0000256" key="6">
    <source>
        <dbReference type="ARBA" id="ARBA00023136"/>
    </source>
</evidence>
<keyword evidence="4 8" id="KW-1133">Transmembrane helix</keyword>
<evidence type="ECO:0000256" key="2">
    <source>
        <dbReference type="ARBA" id="ARBA00022448"/>
    </source>
</evidence>
<evidence type="ECO:0000256" key="7">
    <source>
        <dbReference type="ARBA" id="ARBA00023303"/>
    </source>
</evidence>
<keyword evidence="5" id="KW-0406">Ion transport</keyword>
<dbReference type="SUPFAM" id="SSF81324">
    <property type="entry name" value="Voltage-gated potassium channels"/>
    <property type="match status" value="1"/>
</dbReference>
<dbReference type="GO" id="GO:0008076">
    <property type="term" value="C:voltage-gated potassium channel complex"/>
    <property type="evidence" value="ECO:0007669"/>
    <property type="project" value="InterPro"/>
</dbReference>
<evidence type="ECO:0000256" key="8">
    <source>
        <dbReference type="SAM" id="Phobius"/>
    </source>
</evidence>
<dbReference type="EMBL" id="CP159485">
    <property type="protein sequence ID" value="XCI29994.1"/>
    <property type="molecule type" value="Genomic_DNA"/>
</dbReference>
<dbReference type="Pfam" id="PF07885">
    <property type="entry name" value="Ion_trans_2"/>
    <property type="match status" value="1"/>
</dbReference>
<evidence type="ECO:0000256" key="3">
    <source>
        <dbReference type="ARBA" id="ARBA00022692"/>
    </source>
</evidence>
<evidence type="ECO:0000256" key="5">
    <source>
        <dbReference type="ARBA" id="ARBA00023065"/>
    </source>
</evidence>
<keyword evidence="6 8" id="KW-0472">Membrane</keyword>
<evidence type="ECO:0000313" key="10">
    <source>
        <dbReference type="EMBL" id="XCI29994.1"/>
    </source>
</evidence>
<dbReference type="PANTHER" id="PTHR11537">
    <property type="entry name" value="VOLTAGE-GATED POTASSIUM CHANNEL"/>
    <property type="match status" value="1"/>
</dbReference>
<reference evidence="10" key="1">
    <citation type="journal article" date="2018" name="Antonie Van Leeuwenhoek">
        <title>Proteinivorax hydrogeniformans sp. nov., an anaerobic, haloalkaliphilic bacterium fermenting proteinaceous compounds with high hydrogen production.</title>
        <authorList>
            <person name="Boltyanskaya Y."/>
            <person name="Detkova E."/>
            <person name="Pimenov N."/>
            <person name="Kevbrin V."/>
        </authorList>
    </citation>
    <scope>NUCLEOTIDE SEQUENCE</scope>
    <source>
        <strain evidence="10">Z-710</strain>
    </source>
</reference>
<dbReference type="Gene3D" id="1.10.287.70">
    <property type="match status" value="1"/>
</dbReference>
<keyword evidence="7 10" id="KW-0407">Ion channel</keyword>
<accession>A0AAU8HX59</accession>
<organism evidence="10">
    <name type="scientific">Proteinivorax hydrogeniformans</name>
    <dbReference type="NCBI Taxonomy" id="1826727"/>
    <lineage>
        <taxon>Bacteria</taxon>
        <taxon>Bacillati</taxon>
        <taxon>Bacillota</taxon>
        <taxon>Clostridia</taxon>
        <taxon>Eubacteriales</taxon>
        <taxon>Proteinivoracaceae</taxon>
        <taxon>Proteinivorax</taxon>
    </lineage>
</organism>
<gene>
    <name evidence="10" type="ORF">PRVXH_000797</name>
</gene>
<sequence length="123" mass="13326">MTVFLLTISFIIIIVGSLMYIIEGPENGFVNIPESMYWAVVTVSTVGYGDISPQTPLGKLLAGVLMIVGYGIIAVPTGIISHGLAKSPKNHIKLKNCLRCDLDFPRHDDKFCSKCGTLLASKK</sequence>
<protein>
    <submittedName>
        <fullName evidence="10">Potassium channel family protein</fullName>
    </submittedName>
</protein>
<feature type="transmembrane region" description="Helical" evidence="8">
    <location>
        <begin position="60"/>
        <end position="85"/>
    </location>
</feature>
<comment type="subcellular location">
    <subcellularLocation>
        <location evidence="1">Membrane</location>
        <topology evidence="1">Multi-pass membrane protein</topology>
    </subcellularLocation>
</comment>
<dbReference type="GO" id="GO:0001508">
    <property type="term" value="P:action potential"/>
    <property type="evidence" value="ECO:0007669"/>
    <property type="project" value="TreeGrafter"/>
</dbReference>
<dbReference type="InterPro" id="IPR013099">
    <property type="entry name" value="K_chnl_dom"/>
</dbReference>
<feature type="transmembrane region" description="Helical" evidence="8">
    <location>
        <begin position="6"/>
        <end position="22"/>
    </location>
</feature>